<evidence type="ECO:0000256" key="8">
    <source>
        <dbReference type="SAM" id="Phobius"/>
    </source>
</evidence>
<dbReference type="Gene3D" id="1.20.1560.10">
    <property type="entry name" value="ABC transporter type 1, transmembrane domain"/>
    <property type="match status" value="1"/>
</dbReference>
<keyword evidence="5" id="KW-0788">Thiol protease</keyword>
<reference evidence="11 12" key="1">
    <citation type="submission" date="2019-01" db="EMBL/GenBank/DDBJ databases">
        <authorList>
            <consortium name="Pathogen Informatics"/>
        </authorList>
    </citation>
    <scope>NUCLEOTIDE SEQUENCE [LARGE SCALE GENOMIC DNA]</scope>
    <source>
        <strain evidence="11 12">NCTC10122</strain>
    </source>
</reference>
<dbReference type="GO" id="GO:0008234">
    <property type="term" value="F:cysteine-type peptidase activity"/>
    <property type="evidence" value="ECO:0007669"/>
    <property type="project" value="UniProtKB-KW"/>
</dbReference>
<evidence type="ECO:0000313" key="12">
    <source>
        <dbReference type="Proteomes" id="UP000290942"/>
    </source>
</evidence>
<dbReference type="RefSeq" id="WP_129687898.1">
    <property type="nucleotide sequence ID" value="NZ_LR214970.1"/>
</dbReference>
<dbReference type="AlphaFoldDB" id="A0A449AA11"/>
<dbReference type="PANTHER" id="PTHR43394:SF1">
    <property type="entry name" value="ATP-BINDING CASSETTE SUB-FAMILY B MEMBER 10, MITOCHONDRIAL"/>
    <property type="match status" value="1"/>
</dbReference>
<dbReference type="Pfam" id="PF00005">
    <property type="entry name" value="ABC_tran"/>
    <property type="match status" value="1"/>
</dbReference>
<feature type="domain" description="Peptidase C39" evidence="10">
    <location>
        <begin position="6"/>
        <end position="133"/>
    </location>
</feature>
<comment type="similarity">
    <text evidence="2">Belongs to the ABC transporter superfamily.</text>
</comment>
<dbReference type="EMBL" id="LR214970">
    <property type="protein sequence ID" value="VEU61088.1"/>
    <property type="molecule type" value="Genomic_DNA"/>
</dbReference>
<feature type="transmembrane region" description="Helical" evidence="8">
    <location>
        <begin position="386"/>
        <end position="408"/>
    </location>
</feature>
<keyword evidence="6 8" id="KW-1133">Transmembrane helix</keyword>
<evidence type="ECO:0000256" key="5">
    <source>
        <dbReference type="ARBA" id="ARBA00022807"/>
    </source>
</evidence>
<dbReference type="InterPro" id="IPR036640">
    <property type="entry name" value="ABC1_TM_sf"/>
</dbReference>
<keyword evidence="4 11" id="KW-0378">Hydrolase</keyword>
<dbReference type="GO" id="GO:0005886">
    <property type="term" value="C:plasma membrane"/>
    <property type="evidence" value="ECO:0007669"/>
    <property type="project" value="UniProtKB-SubCell"/>
</dbReference>
<accession>A0A449AA11</accession>
<dbReference type="GO" id="GO:0016887">
    <property type="term" value="F:ATP hydrolysis activity"/>
    <property type="evidence" value="ECO:0007669"/>
    <property type="project" value="InterPro"/>
</dbReference>
<comment type="subcellular location">
    <subcellularLocation>
        <location evidence="1">Cell membrane</location>
        <topology evidence="1">Multi-pass membrane protein</topology>
    </subcellularLocation>
</comment>
<dbReference type="PANTHER" id="PTHR43394">
    <property type="entry name" value="ATP-DEPENDENT PERMEASE MDL1, MITOCHONDRIAL"/>
    <property type="match status" value="1"/>
</dbReference>
<dbReference type="EC" id="3.4.22.-" evidence="11"/>
<feature type="transmembrane region" description="Helical" evidence="8">
    <location>
        <begin position="162"/>
        <end position="186"/>
    </location>
</feature>
<evidence type="ECO:0000256" key="2">
    <source>
        <dbReference type="ARBA" id="ARBA00005417"/>
    </source>
</evidence>
<evidence type="ECO:0000256" key="3">
    <source>
        <dbReference type="ARBA" id="ARBA00022692"/>
    </source>
</evidence>
<dbReference type="GO" id="GO:0005524">
    <property type="term" value="F:ATP binding"/>
    <property type="evidence" value="ECO:0007669"/>
    <property type="project" value="InterPro"/>
</dbReference>
<dbReference type="SUPFAM" id="SSF90123">
    <property type="entry name" value="ABC transporter transmembrane region"/>
    <property type="match status" value="1"/>
</dbReference>
<dbReference type="Pfam" id="PF00664">
    <property type="entry name" value="ABC_membrane"/>
    <property type="match status" value="1"/>
</dbReference>
<dbReference type="PROSITE" id="PS50990">
    <property type="entry name" value="PEPTIDASE_C39"/>
    <property type="match status" value="1"/>
</dbReference>
<dbReference type="SUPFAM" id="SSF52540">
    <property type="entry name" value="P-loop containing nucleoside triphosphate hydrolases"/>
    <property type="match status" value="1"/>
</dbReference>
<evidence type="ECO:0000259" key="10">
    <source>
        <dbReference type="PROSITE" id="PS50990"/>
    </source>
</evidence>
<dbReference type="NCBIfam" id="NF045998">
    <property type="entry name" value="cleave_ABC_plasm"/>
    <property type="match status" value="1"/>
</dbReference>
<dbReference type="PROSITE" id="PS50929">
    <property type="entry name" value="ABC_TM1F"/>
    <property type="match status" value="1"/>
</dbReference>
<evidence type="ECO:0000256" key="4">
    <source>
        <dbReference type="ARBA" id="ARBA00022801"/>
    </source>
</evidence>
<feature type="transmembrane region" description="Helical" evidence="8">
    <location>
        <begin position="302"/>
        <end position="322"/>
    </location>
</feature>
<name>A0A449AA11_9BACT</name>
<feature type="transmembrane region" description="Helical" evidence="8">
    <location>
        <begin position="275"/>
        <end position="296"/>
    </location>
</feature>
<dbReference type="Gene3D" id="3.90.70.10">
    <property type="entry name" value="Cysteine proteinases"/>
    <property type="match status" value="1"/>
</dbReference>
<dbReference type="GO" id="GO:0090374">
    <property type="term" value="P:oligopeptide export from mitochondrion"/>
    <property type="evidence" value="ECO:0007669"/>
    <property type="project" value="TreeGrafter"/>
</dbReference>
<sequence length="682" mass="78854">MKITKQYDTKDCGLHVLQYLIQKINNEYVEIENLKLMAQYGEQGISLANLANIGDRFGLKLDSYEVEFEKIITFKNDELPFVALVDNKGSAHYLVVEKITNSSIYVQDSSTGKKSKLSFEKFKQIYAGICSFVYKSTRKINSKLEKIENKIKSYFVPTKNDIWLILISLISIILCFSTSFFVKIVFDNILPNKMHKALVITFVAFIWLNIIRFISSLIKNIIVEKIANKIEFNLKSIVFEKLLKLQSDQKSKLTNIEILKRIGYIRLISEYKANFIYSFSTDLITIILSCSMLIWISLKLFLIISTICLIASGLNLLFKLYFEKSYTKQIESSHDYAQKEFDSIYCLESFNNSLDKNYLELVRNNSFVNFRKQDFSLKKNKYLNDFVVDCILANLTQIIVFTGTLLFYKNEISIGTIVMILTISNFFVSPTLSLSAIIMTKNIIDKHVNMINFLLNIDHKEFDNQGIKLSKIDSIQLNNIEFGYEHSKPIFKKLNMLIDKNTRLVGENGSGKSTLLKLLNLRFYNFSGKLFFNNNACEIIDKNYLLNNSILLNNQIYMPNDTINNFLTSQNIEKTKTLYENLEKFKLNEILENLNLNLSTTMTNNASNLSSGQRQFVILLKLFTQKFHLIMLDEAFENLENSVYKKLKKAINNYQDSALFIEISHNAKIISNAAEVKIEKTN</sequence>
<dbReference type="InterPro" id="IPR011527">
    <property type="entry name" value="ABC1_TM_dom"/>
</dbReference>
<gene>
    <name evidence="11" type="primary">mldB1_3</name>
    <name evidence="11" type="ORF">NCTC10122_00680</name>
</gene>
<evidence type="ECO:0000256" key="6">
    <source>
        <dbReference type="ARBA" id="ARBA00022989"/>
    </source>
</evidence>
<feature type="domain" description="ABC transmembrane type-1" evidence="9">
    <location>
        <begin position="162"/>
        <end position="440"/>
    </location>
</feature>
<dbReference type="InterPro" id="IPR005074">
    <property type="entry name" value="Peptidase_C39"/>
</dbReference>
<dbReference type="Pfam" id="PF03412">
    <property type="entry name" value="Peptidase_C39"/>
    <property type="match status" value="1"/>
</dbReference>
<dbReference type="GO" id="GO:0015421">
    <property type="term" value="F:ABC-type oligopeptide transporter activity"/>
    <property type="evidence" value="ECO:0007669"/>
    <property type="project" value="TreeGrafter"/>
</dbReference>
<keyword evidence="5" id="KW-0645">Protease</keyword>
<organism evidence="11 12">
    <name type="scientific">Mycoplasmopsis bovigenitalium</name>
    <dbReference type="NCBI Taxonomy" id="2112"/>
    <lineage>
        <taxon>Bacteria</taxon>
        <taxon>Bacillati</taxon>
        <taxon>Mycoplasmatota</taxon>
        <taxon>Mycoplasmoidales</taxon>
        <taxon>Metamycoplasmataceae</taxon>
        <taxon>Mycoplasmopsis</taxon>
    </lineage>
</organism>
<dbReference type="GO" id="GO:0006508">
    <property type="term" value="P:proteolysis"/>
    <property type="evidence" value="ECO:0007669"/>
    <property type="project" value="InterPro"/>
</dbReference>
<dbReference type="InterPro" id="IPR039421">
    <property type="entry name" value="Type_1_exporter"/>
</dbReference>
<dbReference type="InterPro" id="IPR027417">
    <property type="entry name" value="P-loop_NTPase"/>
</dbReference>
<evidence type="ECO:0000256" key="7">
    <source>
        <dbReference type="ARBA" id="ARBA00023136"/>
    </source>
</evidence>
<dbReference type="Gene3D" id="3.40.50.300">
    <property type="entry name" value="P-loop containing nucleotide triphosphate hydrolases"/>
    <property type="match status" value="1"/>
</dbReference>
<dbReference type="Proteomes" id="UP000290942">
    <property type="component" value="Chromosome"/>
</dbReference>
<keyword evidence="3 8" id="KW-0812">Transmembrane</keyword>
<feature type="transmembrane region" description="Helical" evidence="8">
    <location>
        <begin position="198"/>
        <end position="218"/>
    </location>
</feature>
<evidence type="ECO:0000259" key="9">
    <source>
        <dbReference type="PROSITE" id="PS50929"/>
    </source>
</evidence>
<keyword evidence="7 8" id="KW-0472">Membrane</keyword>
<evidence type="ECO:0000256" key="1">
    <source>
        <dbReference type="ARBA" id="ARBA00004651"/>
    </source>
</evidence>
<dbReference type="InterPro" id="IPR003439">
    <property type="entry name" value="ABC_transporter-like_ATP-bd"/>
</dbReference>
<proteinExistence type="inferred from homology"/>
<protein>
    <submittedName>
        <fullName evidence="11">ABC-type multidrug/protein/lipid transport system ATPase component</fullName>
        <ecNumber evidence="11">3.4.22.-</ecNumber>
    </submittedName>
</protein>
<feature type="transmembrane region" description="Helical" evidence="8">
    <location>
        <begin position="414"/>
        <end position="440"/>
    </location>
</feature>
<evidence type="ECO:0000313" key="11">
    <source>
        <dbReference type="EMBL" id="VEU61088.1"/>
    </source>
</evidence>